<feature type="region of interest" description="Disordered" evidence="1">
    <location>
        <begin position="529"/>
        <end position="554"/>
    </location>
</feature>
<dbReference type="PANTHER" id="PTHR13491">
    <property type="entry name" value="ZCCHC10 PROTEIN"/>
    <property type="match status" value="1"/>
</dbReference>
<keyword evidence="4" id="KW-1185">Reference proteome</keyword>
<feature type="compositionally biased region" description="Low complexity" evidence="1">
    <location>
        <begin position="670"/>
        <end position="700"/>
    </location>
</feature>
<feature type="compositionally biased region" description="Low complexity" evidence="1">
    <location>
        <begin position="1063"/>
        <end position="1104"/>
    </location>
</feature>
<feature type="transmembrane region" description="Helical" evidence="2">
    <location>
        <begin position="48"/>
        <end position="68"/>
    </location>
</feature>
<feature type="transmembrane region" description="Helical" evidence="2">
    <location>
        <begin position="80"/>
        <end position="99"/>
    </location>
</feature>
<evidence type="ECO:0000256" key="2">
    <source>
        <dbReference type="SAM" id="Phobius"/>
    </source>
</evidence>
<dbReference type="PANTHER" id="PTHR13491:SF0">
    <property type="entry name" value="ZINC FINGER CCHC DOMAIN-CONTAINING PROTEIN 10"/>
    <property type="match status" value="1"/>
</dbReference>
<feature type="compositionally biased region" description="Polar residues" evidence="1">
    <location>
        <begin position="1132"/>
        <end position="1153"/>
    </location>
</feature>
<protein>
    <submittedName>
        <fullName evidence="3">Uncharacterized protein</fullName>
    </submittedName>
</protein>
<dbReference type="RefSeq" id="WP_146440012.1">
    <property type="nucleotide sequence ID" value="NZ_SJPL01000001.1"/>
</dbReference>
<feature type="compositionally biased region" description="Low complexity" evidence="1">
    <location>
        <begin position="531"/>
        <end position="551"/>
    </location>
</feature>
<feature type="compositionally biased region" description="Basic and acidic residues" evidence="1">
    <location>
        <begin position="1039"/>
        <end position="1060"/>
    </location>
</feature>
<sequence length="1311" mass="147549">MQRSTSDAMSKNAANLSQHQSGRQSAGSLRRRLDTVSARYRSRLRWRFVAVIGIGVALFAMAVWYGLTQGAGAEATPKDWAVAMGVATLVALIAMWWMTRRGYRDLHSMAERLESRYPSLGQRLMTAVKVLESPPDRYGYLQQRLLDEVNHHGSVYRWANVVSGKDLWFSRLAGLGAVGVLSLLLFQLGNLPMPSSATASSSSNLSDATWDVQPGDVEVERGTGLVVTARRKGATESLPDDATLLRQNEDESREELPMRRNLNDDVLGTLISGVDQPMKYQVVIPGNATRPQRSSPIYDVQIFDYPALLRSDATLVYPGYTNLPEKKIQDTRRVAAVEGTKLTWDLTINKVVRQAMLIDEQGQTISLTALSSDVPVLRFDTTLVNSGRYQLRLIDDKDRENKTPDDLVIRVLPNKPPEIKLDKPRDLIVSALEEVNLSAKVRDGFRITRAGLSYRHNGDETEVVLAEDIDGNQTKPIEHLLALEDLSAQPDDLISYHFWAEDIGPDGQVRRNTSDLFLAEVRPFEEIFREGQSPPGGQPSQNNQNQQNGQQAEQIADLQKQIINATWGLIRRSESDPTVSVDAAVVSESQTEAMTQLDEMAKQLQDNRSQQFAAEGLSLMERSAKTLSRVAESFDMSGEQRDDTLRDALDAQQNAYQKLLQLRGREFQVSRSQQNQSQSSSSGSQSQNRQRRLQQLQLESDPSRYESQQQAESPGEPAEQRETRQVLNRLRELARRQQDLNQQLATLQSALQNAEDEEERQQLQRQLERLRQQQEELLRETDELNQRMQSPVNQSQMSQQSQQLEQTRENVRQASEALQQSDVGGALSAGKRAEREFEQLRDEVRQQAAGQFDDQMRQLQQQARDLEQQQREINEGQREESSQRQPGLRREQGDDSLLQQIRRQREDLDDLMDQIQDTVQQAETAEPLLAQKLYDGYRRGKQSRIDQALSNMDQLVQRGFEEESRPLGEQALEAIETLRQDVDQAAESVLGDPTEGLRRAADKLERLDESLQTERGDRQGSAEGTASGEASSEDQASSDGRRTDDEGSRQDPDRPDRQSAEDSGASPSQRPQSQQPSDQQQGQQSQGQQQQQQQQQGRSGQGQASDRRSEQSQSRERQPGQAGQPGQRPSQASSDGQRGGASQSPQQGTTPRQRPSLRGGPAQNDRRGTEGGGGQIMHGGESPDEGQPMAGPFNGDAYSEWTDELRDVEEMLETPELRSRATQIRDRARELRREQIRHSQPPQWEVVDEMIATPLRELRRAVREELMRRTAEKNSKVPIDRDPVPGRFADAVQRYYENLGSGQVSSEDRQP</sequence>
<proteinExistence type="predicted"/>
<feature type="compositionally biased region" description="Polar residues" evidence="1">
    <location>
        <begin position="812"/>
        <end position="822"/>
    </location>
</feature>
<evidence type="ECO:0000313" key="3">
    <source>
        <dbReference type="EMBL" id="TWT71799.1"/>
    </source>
</evidence>
<feature type="compositionally biased region" description="Basic and acidic residues" evidence="1">
    <location>
        <begin position="1105"/>
        <end position="1118"/>
    </location>
</feature>
<gene>
    <name evidence="3" type="ORF">Pan14r_41160</name>
</gene>
<organism evidence="3 4">
    <name type="scientific">Crateriforma conspicua</name>
    <dbReference type="NCBI Taxonomy" id="2527996"/>
    <lineage>
        <taxon>Bacteria</taxon>
        <taxon>Pseudomonadati</taxon>
        <taxon>Planctomycetota</taxon>
        <taxon>Planctomycetia</taxon>
        <taxon>Planctomycetales</taxon>
        <taxon>Planctomycetaceae</taxon>
        <taxon>Crateriforma</taxon>
    </lineage>
</organism>
<dbReference type="InterPro" id="IPR039715">
    <property type="entry name" value="ZCCHC10"/>
</dbReference>
<feature type="region of interest" description="Disordered" evidence="1">
    <location>
        <begin position="984"/>
        <end position="1198"/>
    </location>
</feature>
<evidence type="ECO:0000256" key="1">
    <source>
        <dbReference type="SAM" id="MobiDB-lite"/>
    </source>
</evidence>
<feature type="compositionally biased region" description="Low complexity" evidence="1">
    <location>
        <begin position="1021"/>
        <end position="1030"/>
    </location>
</feature>
<dbReference type="OrthoDB" id="221248at2"/>
<name>A0A5C5YA20_9PLAN</name>
<evidence type="ECO:0000313" key="4">
    <source>
        <dbReference type="Proteomes" id="UP000317238"/>
    </source>
</evidence>
<feature type="region of interest" description="Disordered" evidence="1">
    <location>
        <begin position="667"/>
        <end position="724"/>
    </location>
</feature>
<feature type="compositionally biased region" description="Basic and acidic residues" evidence="1">
    <location>
        <begin position="995"/>
        <end position="1020"/>
    </location>
</feature>
<comment type="caution">
    <text evidence="3">The sequence shown here is derived from an EMBL/GenBank/DDBJ whole genome shotgun (WGS) entry which is preliminary data.</text>
</comment>
<keyword evidence="2" id="KW-1133">Transmembrane helix</keyword>
<keyword evidence="2" id="KW-0472">Membrane</keyword>
<feature type="compositionally biased region" description="Low complexity" evidence="1">
    <location>
        <begin position="1119"/>
        <end position="1131"/>
    </location>
</feature>
<feature type="region of interest" description="Disordered" evidence="1">
    <location>
        <begin position="788"/>
        <end position="896"/>
    </location>
</feature>
<feature type="region of interest" description="Disordered" evidence="1">
    <location>
        <begin position="1"/>
        <end position="29"/>
    </location>
</feature>
<accession>A0A5C5YA20</accession>
<dbReference type="Proteomes" id="UP000317238">
    <property type="component" value="Unassembled WGS sequence"/>
</dbReference>
<feature type="compositionally biased region" description="Basic and acidic residues" evidence="1">
    <location>
        <begin position="831"/>
        <end position="845"/>
    </location>
</feature>
<feature type="compositionally biased region" description="Basic and acidic residues" evidence="1">
    <location>
        <begin position="864"/>
        <end position="893"/>
    </location>
</feature>
<feature type="transmembrane region" description="Helical" evidence="2">
    <location>
        <begin position="167"/>
        <end position="186"/>
    </location>
</feature>
<keyword evidence="2" id="KW-0812">Transmembrane</keyword>
<dbReference type="EMBL" id="SJPL01000001">
    <property type="protein sequence ID" value="TWT71799.1"/>
    <property type="molecule type" value="Genomic_DNA"/>
</dbReference>
<feature type="compositionally biased region" description="Low complexity" evidence="1">
    <location>
        <begin position="789"/>
        <end position="805"/>
    </location>
</feature>
<reference evidence="3 4" key="1">
    <citation type="submission" date="2019-02" db="EMBL/GenBank/DDBJ databases">
        <title>Deep-cultivation of Planctomycetes and their phenomic and genomic characterization uncovers novel biology.</title>
        <authorList>
            <person name="Wiegand S."/>
            <person name="Jogler M."/>
            <person name="Boedeker C."/>
            <person name="Pinto D."/>
            <person name="Vollmers J."/>
            <person name="Rivas-Marin E."/>
            <person name="Kohn T."/>
            <person name="Peeters S.H."/>
            <person name="Heuer A."/>
            <person name="Rast P."/>
            <person name="Oberbeckmann S."/>
            <person name="Bunk B."/>
            <person name="Jeske O."/>
            <person name="Meyerdierks A."/>
            <person name="Storesund J.E."/>
            <person name="Kallscheuer N."/>
            <person name="Luecker S."/>
            <person name="Lage O.M."/>
            <person name="Pohl T."/>
            <person name="Merkel B.J."/>
            <person name="Hornburger P."/>
            <person name="Mueller R.-W."/>
            <person name="Bruemmer F."/>
            <person name="Labrenz M."/>
            <person name="Spormann A.M."/>
            <person name="Op Den Camp H."/>
            <person name="Overmann J."/>
            <person name="Amann R."/>
            <person name="Jetten M.S.M."/>
            <person name="Mascher T."/>
            <person name="Medema M.H."/>
            <person name="Devos D.P."/>
            <person name="Kaster A.-K."/>
            <person name="Ovreas L."/>
            <person name="Rohde M."/>
            <person name="Galperin M.Y."/>
            <person name="Jogler C."/>
        </authorList>
    </citation>
    <scope>NUCLEOTIDE SEQUENCE [LARGE SCALE GENOMIC DNA]</scope>
    <source>
        <strain evidence="3 4">Pan14r</strain>
    </source>
</reference>
<feature type="compositionally biased region" description="Low complexity" evidence="1">
    <location>
        <begin position="851"/>
        <end position="863"/>
    </location>
</feature>
<feature type="compositionally biased region" description="Polar residues" evidence="1">
    <location>
        <begin position="1"/>
        <end position="27"/>
    </location>
</feature>